<feature type="compositionally biased region" description="Polar residues" evidence="1">
    <location>
        <begin position="172"/>
        <end position="199"/>
    </location>
</feature>
<protein>
    <submittedName>
        <fullName evidence="3">Beta-L-arabinofuranosidase, GH127</fullName>
    </submittedName>
</protein>
<feature type="compositionally biased region" description="Basic and acidic residues" evidence="1">
    <location>
        <begin position="200"/>
        <end position="211"/>
    </location>
</feature>
<reference evidence="4" key="1">
    <citation type="submission" date="2016-10" db="EMBL/GenBank/DDBJ databases">
        <authorList>
            <person name="Varghese N."/>
            <person name="Submissions S."/>
        </authorList>
    </citation>
    <scope>NUCLEOTIDE SEQUENCE [LARGE SCALE GENOMIC DNA]</scope>
    <source>
        <strain evidence="4">DSM 22427</strain>
    </source>
</reference>
<evidence type="ECO:0000259" key="2">
    <source>
        <dbReference type="Pfam" id="PF07944"/>
    </source>
</evidence>
<feature type="region of interest" description="Disordered" evidence="1">
    <location>
        <begin position="129"/>
        <end position="211"/>
    </location>
</feature>
<name>A0A1I6TLZ4_9EURY</name>
<dbReference type="Pfam" id="PF07944">
    <property type="entry name" value="Beta-AFase-like_GH127_cat"/>
    <property type="match status" value="1"/>
</dbReference>
<keyword evidence="4" id="KW-1185">Reference proteome</keyword>
<dbReference type="InterPro" id="IPR012878">
    <property type="entry name" value="Beta-AFase-like_GH127_cat"/>
</dbReference>
<gene>
    <name evidence="3" type="ORF">SAMN04488556_3207</name>
</gene>
<evidence type="ECO:0000256" key="1">
    <source>
        <dbReference type="SAM" id="MobiDB-lite"/>
    </source>
</evidence>
<proteinExistence type="predicted"/>
<dbReference type="PANTHER" id="PTHR43465:SF2">
    <property type="entry name" value="DUF1680 DOMAIN PROTEIN (AFU_ORTHOLOGUE AFUA_1G08910)"/>
    <property type="match status" value="1"/>
</dbReference>
<sequence length="211" mass="24386">MKLARVTDEQRYLTLTKTFVDRRGRNDRFEREFERVESIARYAPEDGDIATDARGAFYEEDEYDGSYAQAHEPFREQETVEGHAVRTMYYFSWVADVAAETGDRELLGRLETLWENITSRRMYVTGGIGTSEHGERRRMNLNVPNDGRRITTSPTTRSSKSPIPQTERAFAHTQSDTSCRSWQLSTDRTSTANRSPSKRYSSETKNGCDRR</sequence>
<dbReference type="GO" id="GO:0005975">
    <property type="term" value="P:carbohydrate metabolic process"/>
    <property type="evidence" value="ECO:0007669"/>
    <property type="project" value="InterPro"/>
</dbReference>
<evidence type="ECO:0000313" key="4">
    <source>
        <dbReference type="Proteomes" id="UP000199199"/>
    </source>
</evidence>
<feature type="domain" description="Non-reducing end beta-L-arabinofuranosidase-like GH127 catalytic" evidence="2">
    <location>
        <begin position="2"/>
        <end position="133"/>
    </location>
</feature>
<dbReference type="Proteomes" id="UP000199199">
    <property type="component" value="Unassembled WGS sequence"/>
</dbReference>
<feature type="compositionally biased region" description="Low complexity" evidence="1">
    <location>
        <begin position="150"/>
        <end position="164"/>
    </location>
</feature>
<organism evidence="3 4">
    <name type="scientific">Halostagnicola kamekurae</name>
    <dbReference type="NCBI Taxonomy" id="619731"/>
    <lineage>
        <taxon>Archaea</taxon>
        <taxon>Methanobacteriati</taxon>
        <taxon>Methanobacteriota</taxon>
        <taxon>Stenosarchaea group</taxon>
        <taxon>Halobacteria</taxon>
        <taxon>Halobacteriales</taxon>
        <taxon>Natrialbaceae</taxon>
        <taxon>Halostagnicola</taxon>
    </lineage>
</organism>
<dbReference type="AlphaFoldDB" id="A0A1I6TLZ4"/>
<accession>A0A1I6TLZ4</accession>
<dbReference type="EMBL" id="FOZS01000003">
    <property type="protein sequence ID" value="SFS90017.1"/>
    <property type="molecule type" value="Genomic_DNA"/>
</dbReference>
<dbReference type="SUPFAM" id="SSF48208">
    <property type="entry name" value="Six-hairpin glycosidases"/>
    <property type="match status" value="1"/>
</dbReference>
<evidence type="ECO:0000313" key="3">
    <source>
        <dbReference type="EMBL" id="SFS90017.1"/>
    </source>
</evidence>
<dbReference type="InterPro" id="IPR008928">
    <property type="entry name" value="6-hairpin_glycosidase_sf"/>
</dbReference>
<dbReference type="InterPro" id="IPR049174">
    <property type="entry name" value="Beta-AFase-like"/>
</dbReference>
<dbReference type="PANTHER" id="PTHR43465">
    <property type="entry name" value="DUF1680 DOMAIN PROTEIN (AFU_ORTHOLOGUE AFUA_1G08910)"/>
    <property type="match status" value="1"/>
</dbReference>